<evidence type="ECO:0000256" key="1">
    <source>
        <dbReference type="SAM" id="Phobius"/>
    </source>
</evidence>
<dbReference type="Proteomes" id="UP001500630">
    <property type="component" value="Unassembled WGS sequence"/>
</dbReference>
<keyword evidence="1" id="KW-0472">Membrane</keyword>
<feature type="transmembrane region" description="Helical" evidence="1">
    <location>
        <begin position="122"/>
        <end position="143"/>
    </location>
</feature>
<protein>
    <submittedName>
        <fullName evidence="2">Uncharacterized protein</fullName>
    </submittedName>
</protein>
<feature type="transmembrane region" description="Helical" evidence="1">
    <location>
        <begin position="27"/>
        <end position="45"/>
    </location>
</feature>
<dbReference type="EMBL" id="BAABDQ010000010">
    <property type="protein sequence ID" value="GAA3563713.1"/>
    <property type="molecule type" value="Genomic_DNA"/>
</dbReference>
<evidence type="ECO:0000313" key="3">
    <source>
        <dbReference type="Proteomes" id="UP001500630"/>
    </source>
</evidence>
<gene>
    <name evidence="2" type="ORF">GCM10022419_050580</name>
</gene>
<keyword evidence="1" id="KW-1133">Transmembrane helix</keyword>
<reference evidence="3" key="1">
    <citation type="journal article" date="2019" name="Int. J. Syst. Evol. Microbiol.">
        <title>The Global Catalogue of Microorganisms (GCM) 10K type strain sequencing project: providing services to taxonomists for standard genome sequencing and annotation.</title>
        <authorList>
            <consortium name="The Broad Institute Genomics Platform"/>
            <consortium name="The Broad Institute Genome Sequencing Center for Infectious Disease"/>
            <person name="Wu L."/>
            <person name="Ma J."/>
        </authorList>
    </citation>
    <scope>NUCLEOTIDE SEQUENCE [LARGE SCALE GENOMIC DNA]</scope>
    <source>
        <strain evidence="3">JCM 17326</strain>
    </source>
</reference>
<organism evidence="2 3">
    <name type="scientific">Nonomuraea rosea</name>
    <dbReference type="NCBI Taxonomy" id="638574"/>
    <lineage>
        <taxon>Bacteria</taxon>
        <taxon>Bacillati</taxon>
        <taxon>Actinomycetota</taxon>
        <taxon>Actinomycetes</taxon>
        <taxon>Streptosporangiales</taxon>
        <taxon>Streptosporangiaceae</taxon>
        <taxon>Nonomuraea</taxon>
    </lineage>
</organism>
<name>A0ABP6XBZ2_9ACTN</name>
<proteinExistence type="predicted"/>
<feature type="transmembrane region" description="Helical" evidence="1">
    <location>
        <begin position="155"/>
        <end position="179"/>
    </location>
</feature>
<keyword evidence="3" id="KW-1185">Reference proteome</keyword>
<keyword evidence="1" id="KW-0812">Transmembrane</keyword>
<sequence length="180" mass="17986">MSELLPDVQFVTPTSHGKGGPGPVGRIVLVLLWVAIGVLPLVFAVPDVELATGRTGTPGTLRVLSCEALGKGRYDCKGTFSPDSGGAVVTVDASPDSAVGKVLRAQLTPGGDRAVPAGTKGLLAALALPAVGLGGLGFLPYVLMYWGGVRRGRRLAVAGGVLVTAAGGVLVIAGMVAAYS</sequence>
<evidence type="ECO:0000313" key="2">
    <source>
        <dbReference type="EMBL" id="GAA3563713.1"/>
    </source>
</evidence>
<comment type="caution">
    <text evidence="2">The sequence shown here is derived from an EMBL/GenBank/DDBJ whole genome shotgun (WGS) entry which is preliminary data.</text>
</comment>
<accession>A0ABP6XBZ2</accession>
<dbReference type="RefSeq" id="WP_345565353.1">
    <property type="nucleotide sequence ID" value="NZ_BAABDQ010000010.1"/>
</dbReference>